<dbReference type="Proteomes" id="UP000321570">
    <property type="component" value="Unassembled WGS sequence"/>
</dbReference>
<protein>
    <submittedName>
        <fullName evidence="1">Uncharacterized protein</fullName>
    </submittedName>
</protein>
<feature type="non-terminal residue" evidence="1">
    <location>
        <position position="1"/>
    </location>
</feature>
<proteinExistence type="predicted"/>
<evidence type="ECO:0000313" key="1">
    <source>
        <dbReference type="EMBL" id="VUZ46501.1"/>
    </source>
</evidence>
<gene>
    <name evidence="1" type="ORF">WMSIL1_LOCUS6143</name>
</gene>
<keyword evidence="2" id="KW-1185">Reference proteome</keyword>
<evidence type="ECO:0000313" key="2">
    <source>
        <dbReference type="Proteomes" id="UP000321570"/>
    </source>
</evidence>
<reference evidence="1 2" key="1">
    <citation type="submission" date="2019-07" db="EMBL/GenBank/DDBJ databases">
        <authorList>
            <person name="Jastrzebski P J."/>
            <person name="Paukszto L."/>
            <person name="Jastrzebski P J."/>
        </authorList>
    </citation>
    <scope>NUCLEOTIDE SEQUENCE [LARGE SCALE GENOMIC DNA]</scope>
    <source>
        <strain evidence="1 2">WMS-il1</strain>
    </source>
</reference>
<sequence>NYYDNTHLLKKVLSTVFYKDRSVNNSLQYTICDCYSPQYQAASRAVWEC</sequence>
<organism evidence="1 2">
    <name type="scientific">Hymenolepis diminuta</name>
    <name type="common">Rat tapeworm</name>
    <dbReference type="NCBI Taxonomy" id="6216"/>
    <lineage>
        <taxon>Eukaryota</taxon>
        <taxon>Metazoa</taxon>
        <taxon>Spiralia</taxon>
        <taxon>Lophotrochozoa</taxon>
        <taxon>Platyhelminthes</taxon>
        <taxon>Cestoda</taxon>
        <taxon>Eucestoda</taxon>
        <taxon>Cyclophyllidea</taxon>
        <taxon>Hymenolepididae</taxon>
        <taxon>Hymenolepis</taxon>
    </lineage>
</organism>
<dbReference type="AlphaFoldDB" id="A0A564YGT1"/>
<accession>A0A564YGT1</accession>
<dbReference type="EMBL" id="CABIJS010000221">
    <property type="protein sequence ID" value="VUZ46501.1"/>
    <property type="molecule type" value="Genomic_DNA"/>
</dbReference>
<name>A0A564YGT1_HYMDI</name>